<dbReference type="Pfam" id="PF16486">
    <property type="entry name" value="ArgoN"/>
    <property type="match status" value="1"/>
</dbReference>
<name>A0AAE1CDQ5_9PEZI</name>
<dbReference type="InterPro" id="IPR036397">
    <property type="entry name" value="RNaseH_sf"/>
</dbReference>
<evidence type="ECO:0000313" key="5">
    <source>
        <dbReference type="EMBL" id="KAK3689869.1"/>
    </source>
</evidence>
<evidence type="ECO:0000256" key="1">
    <source>
        <dbReference type="RuleBase" id="RU361178"/>
    </source>
</evidence>
<dbReference type="Gene3D" id="3.40.50.2300">
    <property type="match status" value="1"/>
</dbReference>
<comment type="caution">
    <text evidence="5">The sequence shown here is derived from an EMBL/GenBank/DDBJ whole genome shotgun (WGS) entry which is preliminary data.</text>
</comment>
<dbReference type="PROSITE" id="PS50821">
    <property type="entry name" value="PAZ"/>
    <property type="match status" value="1"/>
</dbReference>
<evidence type="ECO:0000256" key="2">
    <source>
        <dbReference type="SAM" id="MobiDB-lite"/>
    </source>
</evidence>
<dbReference type="SMART" id="SM00949">
    <property type="entry name" value="PAZ"/>
    <property type="match status" value="1"/>
</dbReference>
<dbReference type="SUPFAM" id="SSF101690">
    <property type="entry name" value="PAZ domain"/>
    <property type="match status" value="1"/>
</dbReference>
<evidence type="ECO:0000313" key="6">
    <source>
        <dbReference type="Proteomes" id="UP001270362"/>
    </source>
</evidence>
<dbReference type="Pfam" id="PF02170">
    <property type="entry name" value="PAZ"/>
    <property type="match status" value="1"/>
</dbReference>
<dbReference type="CDD" id="cd02846">
    <property type="entry name" value="PAZ_argonaute_like"/>
    <property type="match status" value="1"/>
</dbReference>
<dbReference type="SMART" id="SM00950">
    <property type="entry name" value="Piwi"/>
    <property type="match status" value="1"/>
</dbReference>
<feature type="compositionally biased region" description="Low complexity" evidence="2">
    <location>
        <begin position="1"/>
        <end position="28"/>
    </location>
</feature>
<comment type="similarity">
    <text evidence="1">Belongs to the argonaute family.</text>
</comment>
<evidence type="ECO:0000259" key="4">
    <source>
        <dbReference type="PROSITE" id="PS50822"/>
    </source>
</evidence>
<dbReference type="InterPro" id="IPR014811">
    <property type="entry name" value="ArgoL1"/>
</dbReference>
<proteinExistence type="inferred from homology"/>
<protein>
    <submittedName>
        <fullName evidence="5">Piwi domain-containing protein</fullName>
    </submittedName>
</protein>
<dbReference type="AlphaFoldDB" id="A0AAE1CDQ5"/>
<dbReference type="SMART" id="SM01163">
    <property type="entry name" value="DUF1785"/>
    <property type="match status" value="1"/>
</dbReference>
<dbReference type="InterPro" id="IPR012337">
    <property type="entry name" value="RNaseH-like_sf"/>
</dbReference>
<feature type="domain" description="PAZ" evidence="3">
    <location>
        <begin position="327"/>
        <end position="440"/>
    </location>
</feature>
<feature type="region of interest" description="Disordered" evidence="2">
    <location>
        <begin position="911"/>
        <end position="937"/>
    </location>
</feature>
<dbReference type="Pfam" id="PF16488">
    <property type="entry name" value="ArgoL2"/>
    <property type="match status" value="1"/>
</dbReference>
<feature type="region of interest" description="Disordered" evidence="2">
    <location>
        <begin position="1"/>
        <end position="55"/>
    </location>
</feature>
<dbReference type="SUPFAM" id="SSF53098">
    <property type="entry name" value="Ribonuclease H-like"/>
    <property type="match status" value="1"/>
</dbReference>
<dbReference type="Gene3D" id="2.170.260.10">
    <property type="entry name" value="paz domain"/>
    <property type="match status" value="1"/>
</dbReference>
<dbReference type="Pfam" id="PF02171">
    <property type="entry name" value="Piwi"/>
    <property type="match status" value="1"/>
</dbReference>
<dbReference type="Gene3D" id="3.30.420.10">
    <property type="entry name" value="Ribonuclease H-like superfamily/Ribonuclease H"/>
    <property type="match status" value="1"/>
</dbReference>
<organism evidence="5 6">
    <name type="scientific">Podospora appendiculata</name>
    <dbReference type="NCBI Taxonomy" id="314037"/>
    <lineage>
        <taxon>Eukaryota</taxon>
        <taxon>Fungi</taxon>
        <taxon>Dikarya</taxon>
        <taxon>Ascomycota</taxon>
        <taxon>Pezizomycotina</taxon>
        <taxon>Sordariomycetes</taxon>
        <taxon>Sordariomycetidae</taxon>
        <taxon>Sordariales</taxon>
        <taxon>Podosporaceae</taxon>
        <taxon>Podospora</taxon>
    </lineage>
</organism>
<dbReference type="InterPro" id="IPR003100">
    <property type="entry name" value="PAZ_dom"/>
</dbReference>
<dbReference type="Pfam" id="PF08699">
    <property type="entry name" value="ArgoL1"/>
    <property type="match status" value="1"/>
</dbReference>
<dbReference type="InterPro" id="IPR032474">
    <property type="entry name" value="Argonaute_N"/>
</dbReference>
<dbReference type="Proteomes" id="UP001270362">
    <property type="component" value="Unassembled WGS sequence"/>
</dbReference>
<dbReference type="InterPro" id="IPR036085">
    <property type="entry name" value="PAZ_dom_sf"/>
</dbReference>
<gene>
    <name evidence="5" type="ORF">B0T22DRAFT_481059</name>
</gene>
<dbReference type="InterPro" id="IPR032473">
    <property type="entry name" value="Argonaute_Mid_dom"/>
</dbReference>
<dbReference type="EMBL" id="JAULSO010000002">
    <property type="protein sequence ID" value="KAK3689869.1"/>
    <property type="molecule type" value="Genomic_DNA"/>
</dbReference>
<reference evidence="5" key="2">
    <citation type="submission" date="2023-06" db="EMBL/GenBank/DDBJ databases">
        <authorList>
            <consortium name="Lawrence Berkeley National Laboratory"/>
            <person name="Haridas S."/>
            <person name="Hensen N."/>
            <person name="Bonometti L."/>
            <person name="Westerberg I."/>
            <person name="Brannstrom I.O."/>
            <person name="Guillou S."/>
            <person name="Cros-Aarteil S."/>
            <person name="Calhoun S."/>
            <person name="Kuo A."/>
            <person name="Mondo S."/>
            <person name="Pangilinan J."/>
            <person name="Riley R."/>
            <person name="Labutti K."/>
            <person name="Andreopoulos B."/>
            <person name="Lipzen A."/>
            <person name="Chen C."/>
            <person name="Yanf M."/>
            <person name="Daum C."/>
            <person name="Ng V."/>
            <person name="Clum A."/>
            <person name="Steindorff A."/>
            <person name="Ohm R."/>
            <person name="Martin F."/>
            <person name="Silar P."/>
            <person name="Natvig D."/>
            <person name="Lalanne C."/>
            <person name="Gautier V."/>
            <person name="Ament-Velasquez S.L."/>
            <person name="Kruys A."/>
            <person name="Hutchinson M.I."/>
            <person name="Powell A.J."/>
            <person name="Barry K."/>
            <person name="Miller A.N."/>
            <person name="Grigoriev I.V."/>
            <person name="Debuchy R."/>
            <person name="Gladieux P."/>
            <person name="Thoren M.H."/>
            <person name="Johannesson H."/>
        </authorList>
    </citation>
    <scope>NUCLEOTIDE SEQUENCE</scope>
    <source>
        <strain evidence="5">CBS 314.62</strain>
    </source>
</reference>
<accession>A0AAE1CDQ5</accession>
<reference evidence="5" key="1">
    <citation type="journal article" date="2023" name="Mol. Phylogenet. Evol.">
        <title>Genome-scale phylogeny and comparative genomics of the fungal order Sordariales.</title>
        <authorList>
            <person name="Hensen N."/>
            <person name="Bonometti L."/>
            <person name="Westerberg I."/>
            <person name="Brannstrom I.O."/>
            <person name="Guillou S."/>
            <person name="Cros-Aarteil S."/>
            <person name="Calhoun S."/>
            <person name="Haridas S."/>
            <person name="Kuo A."/>
            <person name="Mondo S."/>
            <person name="Pangilinan J."/>
            <person name="Riley R."/>
            <person name="LaButti K."/>
            <person name="Andreopoulos B."/>
            <person name="Lipzen A."/>
            <person name="Chen C."/>
            <person name="Yan M."/>
            <person name="Daum C."/>
            <person name="Ng V."/>
            <person name="Clum A."/>
            <person name="Steindorff A."/>
            <person name="Ohm R.A."/>
            <person name="Martin F."/>
            <person name="Silar P."/>
            <person name="Natvig D.O."/>
            <person name="Lalanne C."/>
            <person name="Gautier V."/>
            <person name="Ament-Velasquez S.L."/>
            <person name="Kruys A."/>
            <person name="Hutchinson M.I."/>
            <person name="Powell A.J."/>
            <person name="Barry K."/>
            <person name="Miller A.N."/>
            <person name="Grigoriev I.V."/>
            <person name="Debuchy R."/>
            <person name="Gladieux P."/>
            <person name="Hiltunen Thoren M."/>
            <person name="Johannesson H."/>
        </authorList>
    </citation>
    <scope>NUCLEOTIDE SEQUENCE</scope>
    <source>
        <strain evidence="5">CBS 314.62</strain>
    </source>
</reference>
<dbReference type="Pfam" id="PF16487">
    <property type="entry name" value="ArgoMid"/>
    <property type="match status" value="1"/>
</dbReference>
<dbReference type="PROSITE" id="PS50822">
    <property type="entry name" value="PIWI"/>
    <property type="match status" value="1"/>
</dbReference>
<dbReference type="InterPro" id="IPR003165">
    <property type="entry name" value="Piwi"/>
</dbReference>
<keyword evidence="6" id="KW-1185">Reference proteome</keyword>
<dbReference type="InterPro" id="IPR032472">
    <property type="entry name" value="ArgoL2"/>
</dbReference>
<evidence type="ECO:0000259" key="3">
    <source>
        <dbReference type="PROSITE" id="PS50821"/>
    </source>
</evidence>
<dbReference type="CDD" id="cd04657">
    <property type="entry name" value="Piwi_ago-like"/>
    <property type="match status" value="1"/>
</dbReference>
<dbReference type="PANTHER" id="PTHR22891">
    <property type="entry name" value="EUKARYOTIC TRANSLATION INITIATION FACTOR 2C"/>
    <property type="match status" value="1"/>
</dbReference>
<dbReference type="GO" id="GO:0003723">
    <property type="term" value="F:RNA binding"/>
    <property type="evidence" value="ECO:0007669"/>
    <property type="project" value="InterPro"/>
</dbReference>
<feature type="domain" description="Piwi" evidence="4">
    <location>
        <begin position="612"/>
        <end position="914"/>
    </location>
</feature>
<dbReference type="InterPro" id="IPR045246">
    <property type="entry name" value="Piwi_ago-like"/>
</dbReference>
<sequence length="968" mass="108902">MSSPPGSTRGRSGSQGGSPQRSPRPSSPAIETSGQVGVYAGGESGDSTLKKGSGGLSKFAIRDDINKRCDLPPEAYVRENQYKHQFAKRPAHNETGQAVTIELNQFRVVAISNPDIQQYDISIGDRPEKPIVYEKVWNSKALQDLLKNKFPAHEFLYDNRALAWSTAKTREERIMVDLDAEQGRRSKGTNIFRVTIRHATRIRLDSLRAYLQGKMAWDNSVLECMSFLDHVLRQGPSERFKLMKRVLVNNNSESEPLSNSVEAIKGIYSTIRLNQSIGQGGIGLGVNVDVSNQAFWKGQKFTELIRNHLMDTNSRSWGRIQVGNLAQVLRAVRDNAGNLHMSEAFKALRRLHKIRFEVTHRADGKVYSVKCFHFNAKLGNGGDATNVTFKKKMQDGTEKVYTVAQYYKEAYNQRLQHPELPLIETPRGAFFPIELCEVRRFNPYPFKLSPEQTSTMIKFAVKRPRERKVQIVNMITNLNWAGDKYLKHFGIKINPQMQKVTARLLPAPKIEFEKKKTVAPQLAGRWDLRGCRFIRGNREPLKSWAFVVLDGCVDKSTVENFAKVFANVYKGHGGNIMGPPVVYGYQPGARIGTVVHESYQSCRAHFKADPQIIFYIMSSKTTHVYEELKKHADCRYAFVSQMVQGAQVKKAQPQYCSNVAMKVNAKLGGQTCRIDGKGFYTKPTMVIGVDVSHASPGSASPSIAAMCVSMDKDTAVYNAAVQTNGWRTEILTPVNTESMLKPLVMKWKDQFQILPDHIIYFRDGVSEGQFSHVIEYELSEMRNVFMKLGAGIPNYKPKFTVIIAGKRHHIRFFPSGNQDGDRNSNPFPGTLVDREVTHPFHYDFYLCSHVAIQGTARPVHYNVIHDEIGYKPEDLQKMIYHQCYQYCRSTTPVSLHPAVYYAHLAGARARAHDPTRGNEGTGLMAKGGSTVASSQRNDENCPRLLVLGDPGQASSRSVANFNSSMWWV</sequence>